<dbReference type="AlphaFoldDB" id="A0A9P0H6Z0"/>
<gene>
    <name evidence="3" type="ORF">NEZAVI_LOCUS6534</name>
</gene>
<evidence type="ECO:0000256" key="1">
    <source>
        <dbReference type="ARBA" id="ARBA00023125"/>
    </source>
</evidence>
<dbReference type="GO" id="GO:0003677">
    <property type="term" value="F:DNA binding"/>
    <property type="evidence" value="ECO:0007669"/>
    <property type="project" value="UniProtKB-KW"/>
</dbReference>
<dbReference type="Proteomes" id="UP001152798">
    <property type="component" value="Chromosome 3"/>
</dbReference>
<dbReference type="GO" id="GO:0010212">
    <property type="term" value="P:response to ionizing radiation"/>
    <property type="evidence" value="ECO:0007669"/>
    <property type="project" value="TreeGrafter"/>
</dbReference>
<dbReference type="GO" id="GO:0000724">
    <property type="term" value="P:double-strand break repair via homologous recombination"/>
    <property type="evidence" value="ECO:0007669"/>
    <property type="project" value="TreeGrafter"/>
</dbReference>
<dbReference type="CDD" id="cd04491">
    <property type="entry name" value="SoSSB_OBF"/>
    <property type="match status" value="1"/>
</dbReference>
<dbReference type="GO" id="GO:0070876">
    <property type="term" value="C:SOSS complex"/>
    <property type="evidence" value="ECO:0007669"/>
    <property type="project" value="TreeGrafter"/>
</dbReference>
<name>A0A9P0H6Z0_NEZVI</name>
<evidence type="ECO:0008006" key="5">
    <source>
        <dbReference type="Google" id="ProtNLM"/>
    </source>
</evidence>
<keyword evidence="4" id="KW-1185">Reference proteome</keyword>
<evidence type="ECO:0000313" key="4">
    <source>
        <dbReference type="Proteomes" id="UP001152798"/>
    </source>
</evidence>
<dbReference type="OrthoDB" id="295715at2759"/>
<evidence type="ECO:0000313" key="3">
    <source>
        <dbReference type="EMBL" id="CAH1396471.1"/>
    </source>
</evidence>
<keyword evidence="1" id="KW-0238">DNA-binding</keyword>
<dbReference type="GO" id="GO:0044818">
    <property type="term" value="P:mitotic G2/M transition checkpoint"/>
    <property type="evidence" value="ECO:0007669"/>
    <property type="project" value="TreeGrafter"/>
</dbReference>
<sequence length="190" mass="20589">MEANIFLKDVRQGMKNLTVTVIVLDVGNPTTVKDNREVRTLKVADSSACINLSVWDEPGHYLIPGDIIRLTKASATIFRNCLTLYSSKAGEIDKIGDFCMVFNEQFNMSDPNLTFEPPAGSINNGGMNNGGKVVRPPGPLILPPTGPSQPMKPQRFLGPEAAPLRPVGKMNNQKGGRGGAKSGMVRPERR</sequence>
<feature type="region of interest" description="Disordered" evidence="2">
    <location>
        <begin position="144"/>
        <end position="190"/>
    </location>
</feature>
<evidence type="ECO:0000256" key="2">
    <source>
        <dbReference type="SAM" id="MobiDB-lite"/>
    </source>
</evidence>
<organism evidence="3 4">
    <name type="scientific">Nezara viridula</name>
    <name type="common">Southern green stink bug</name>
    <name type="synonym">Cimex viridulus</name>
    <dbReference type="NCBI Taxonomy" id="85310"/>
    <lineage>
        <taxon>Eukaryota</taxon>
        <taxon>Metazoa</taxon>
        <taxon>Ecdysozoa</taxon>
        <taxon>Arthropoda</taxon>
        <taxon>Hexapoda</taxon>
        <taxon>Insecta</taxon>
        <taxon>Pterygota</taxon>
        <taxon>Neoptera</taxon>
        <taxon>Paraneoptera</taxon>
        <taxon>Hemiptera</taxon>
        <taxon>Heteroptera</taxon>
        <taxon>Panheteroptera</taxon>
        <taxon>Pentatomomorpha</taxon>
        <taxon>Pentatomoidea</taxon>
        <taxon>Pentatomidae</taxon>
        <taxon>Pentatominae</taxon>
        <taxon>Nezara</taxon>
    </lineage>
</organism>
<proteinExistence type="predicted"/>
<protein>
    <recommendedName>
        <fullName evidence="5">SOSS complex subunit B1</fullName>
    </recommendedName>
</protein>
<dbReference type="FunFam" id="2.40.50.140:FF:000072">
    <property type="entry name" value="SOSS complex subunit B2"/>
    <property type="match status" value="1"/>
</dbReference>
<dbReference type="EMBL" id="OV725079">
    <property type="protein sequence ID" value="CAH1396471.1"/>
    <property type="molecule type" value="Genomic_DNA"/>
</dbReference>
<dbReference type="SUPFAM" id="SSF50249">
    <property type="entry name" value="Nucleic acid-binding proteins"/>
    <property type="match status" value="1"/>
</dbReference>
<dbReference type="Gene3D" id="2.40.50.140">
    <property type="entry name" value="Nucleic acid-binding proteins"/>
    <property type="match status" value="1"/>
</dbReference>
<reference evidence="3" key="1">
    <citation type="submission" date="2022-01" db="EMBL/GenBank/DDBJ databases">
        <authorList>
            <person name="King R."/>
        </authorList>
    </citation>
    <scope>NUCLEOTIDE SEQUENCE</scope>
</reference>
<dbReference type="PANTHER" id="PTHR13356">
    <property type="entry name" value="OB FOLD NUCLEIC ACID BINDING PROTEIN-RELATED"/>
    <property type="match status" value="1"/>
</dbReference>
<dbReference type="GO" id="GO:0005694">
    <property type="term" value="C:chromosome"/>
    <property type="evidence" value="ECO:0007669"/>
    <property type="project" value="UniProtKB-ARBA"/>
</dbReference>
<accession>A0A9P0H6Z0</accession>
<dbReference type="InterPro" id="IPR012340">
    <property type="entry name" value="NA-bd_OB-fold"/>
</dbReference>
<dbReference type="PANTHER" id="PTHR13356:SF0">
    <property type="entry name" value="SOSS COMPLEX SUBUNIT B HOMOLOG"/>
    <property type="match status" value="1"/>
</dbReference>
<dbReference type="InterPro" id="IPR051231">
    <property type="entry name" value="SOSS-B"/>
</dbReference>